<dbReference type="Pfam" id="PF01841">
    <property type="entry name" value="Transglut_core"/>
    <property type="match status" value="2"/>
</dbReference>
<dbReference type="PANTHER" id="PTHR42736:SF1">
    <property type="entry name" value="PROTEIN-GLUTAMINE GAMMA-GLUTAMYLTRANSFERASE"/>
    <property type="match status" value="1"/>
</dbReference>
<dbReference type="Proteomes" id="UP000002484">
    <property type="component" value="Chromosome"/>
</dbReference>
<dbReference type="OrthoDB" id="9804023at2"/>
<sequence length="1166" mass="121258">MTRPATVRDPGFGRSAGRRVAPAARLGAARGQAVPTLVGALASLLCASSLRPLFDGFFWWFGPVLLAVLAVVGLAALGRALGLGPSATVVLSLAGLLLTLTVLCARSEAWLGFVPTRASLTYLLDLMSSGRQDMSRLAAPVPSRPGLVVLTVLGAAFVALVVDLLVVGAGRPTLAGLPLLGLFAVPAAVLPHGVGAGPFTLGVLGFLALLLLDGRTVVHRWGRLVTTRGEGRTQLWLGGLAGRVALGALLLAVLAPLVLPTLDNHGLLHRANGPTGSSGPAGTRTTVQWPMVTLQDRLHVNQQQPLLTVRTTGAVQLRTVALEDYDAVRQSFNLRELSGNPKAPVSSRGLPGPPDNVDTRPVTATISIEPGYSEDFLPTPWVPTSVQGLGSDWLLDKASQTIFNPKGSAAGSTYTVTAADPAPSRQEQTAKGPIPADIAYDTKLPDNLDPQVRALAQSLATGRTSDFDKVRAIQDYFHNGTFHYDLNGAPTGQDALHQFLFVSKTGYCEQFASAMTLLVRALGIPARVAVGFIGGERRPDGSVLIRGGDAHAWPEVWLPGTGWIAFEPTPRTDGVTLPSYAGGTDQPTTPPDDSAAQTQQPTPGATASQPSGTDAGNSQSGQDGSTAQSSGHTLTDLAQTLQDGDLSQPRLSVRTSNPDAFRDVFLRETALDDFNGTSGFTEQALPASGDPPLDHGLPGPPAGVATTKLTATISVHPDFHESELPVPAVATSVSGLEGSWQLHQATGTIYADAGTTAAGAVYTVQAQIPNPSPDQLARSGPVPAALKLDLALPAGLDPRIGQQAQTVTATATTAYAKADALLDYLTSAPFTYDVHAPAGSVSDLLFGTHTGFCNHYATAMAVMARTLGIPARVAEGYAYTADVRQPDGSLLYKAGNWHAWTEVWLPGAGWVAFNPTPVGDLDLGTNTWKPQPGQKQLETGGQTGTAAGSTGTVHGVIRVAIWVLIALAGLALLATPAIARVVLRRRRLGGDPARRGSGPEPSAAAAAAEASARVRAGWTELLDVATDLGIPLRLSDSPRMVIARLDRYLSAGPEATEDRVVAARAALARLAWAEERVRYAPPGTSVGAAADTVAADVTIAVGALLSVAPRSRRLVAQVAPPSVLRRATRSGAYGAAERAWRRRPARPAPPAAAEPEPEPSEPAAQA</sequence>
<gene>
    <name evidence="4" type="ordered locus">FraEuI1c_2362</name>
</gene>
<feature type="transmembrane region" description="Helical" evidence="2">
    <location>
        <begin position="196"/>
        <end position="214"/>
    </location>
</feature>
<feature type="domain" description="Transglutaminase-like" evidence="3">
    <location>
        <begin position="500"/>
        <end position="570"/>
    </location>
</feature>
<evidence type="ECO:0000313" key="5">
    <source>
        <dbReference type="Proteomes" id="UP000002484"/>
    </source>
</evidence>
<feature type="transmembrane region" description="Helical" evidence="2">
    <location>
        <begin position="57"/>
        <end position="77"/>
    </location>
</feature>
<feature type="region of interest" description="Disordered" evidence="1">
    <location>
        <begin position="574"/>
        <end position="631"/>
    </location>
</feature>
<name>E3J0B8_PSEI1</name>
<dbReference type="SUPFAM" id="SSF54001">
    <property type="entry name" value="Cysteine proteinases"/>
    <property type="match status" value="2"/>
</dbReference>
<accession>E3J0B8</accession>
<dbReference type="PANTHER" id="PTHR42736">
    <property type="entry name" value="PROTEIN-GLUTAMINE GAMMA-GLUTAMYLTRANSFERASE"/>
    <property type="match status" value="1"/>
</dbReference>
<dbReference type="InParanoid" id="E3J0B8"/>
<dbReference type="eggNOG" id="COG1305">
    <property type="taxonomic scope" value="Bacteria"/>
</dbReference>
<organism evidence="4 5">
    <name type="scientific">Pseudofrankia inefficax (strain DSM 45817 / CECT 9037 / DDB 130130 / EuI1c)</name>
    <name type="common">Frankia inefficax</name>
    <dbReference type="NCBI Taxonomy" id="298654"/>
    <lineage>
        <taxon>Bacteria</taxon>
        <taxon>Bacillati</taxon>
        <taxon>Actinomycetota</taxon>
        <taxon>Actinomycetes</taxon>
        <taxon>Frankiales</taxon>
        <taxon>Frankiaceae</taxon>
        <taxon>Pseudofrankia</taxon>
    </lineage>
</organism>
<evidence type="ECO:0000259" key="3">
    <source>
        <dbReference type="SMART" id="SM00460"/>
    </source>
</evidence>
<dbReference type="EMBL" id="CP002299">
    <property type="protein sequence ID" value="ADP80401.1"/>
    <property type="molecule type" value="Genomic_DNA"/>
</dbReference>
<dbReference type="InterPro" id="IPR021878">
    <property type="entry name" value="TgpA_N"/>
</dbReference>
<dbReference type="SMART" id="SM00460">
    <property type="entry name" value="TGc"/>
    <property type="match status" value="2"/>
</dbReference>
<dbReference type="InterPro" id="IPR002931">
    <property type="entry name" value="Transglutaminase-like"/>
</dbReference>
<evidence type="ECO:0000313" key="4">
    <source>
        <dbReference type="EMBL" id="ADP80401.1"/>
    </source>
</evidence>
<feature type="domain" description="Transglutaminase-like" evidence="3">
    <location>
        <begin position="845"/>
        <end position="917"/>
    </location>
</feature>
<reference evidence="4 5" key="1">
    <citation type="submission" date="2010-10" db="EMBL/GenBank/DDBJ databases">
        <title>Complete sequence of Frankia sp. EuI1c.</title>
        <authorList>
            <consortium name="US DOE Joint Genome Institute"/>
            <person name="Lucas S."/>
            <person name="Copeland A."/>
            <person name="Lapidus A."/>
            <person name="Cheng J.-F."/>
            <person name="Bruce D."/>
            <person name="Goodwin L."/>
            <person name="Pitluck S."/>
            <person name="Chertkov O."/>
            <person name="Detter J.C."/>
            <person name="Han C."/>
            <person name="Tapia R."/>
            <person name="Land M."/>
            <person name="Hauser L."/>
            <person name="Jeffries C."/>
            <person name="Kyrpides N."/>
            <person name="Ivanova N."/>
            <person name="Mikhailova N."/>
            <person name="Beauchemin N."/>
            <person name="Sen A."/>
            <person name="Sur S.A."/>
            <person name="Gtari M."/>
            <person name="Wall L."/>
            <person name="Tisa L."/>
            <person name="Woyke T."/>
        </authorList>
    </citation>
    <scope>NUCLEOTIDE SEQUENCE [LARGE SCALE GENOMIC DNA]</scope>
    <source>
        <strain evidence="5">DSM 45817 / CECT 9037 / EuI1c</strain>
    </source>
</reference>
<dbReference type="HOGENOM" id="CLU_008359_0_1_11"/>
<keyword evidence="2" id="KW-1133">Transmembrane helix</keyword>
<feature type="transmembrane region" description="Helical" evidence="2">
    <location>
        <begin position="146"/>
        <end position="166"/>
    </location>
</feature>
<dbReference type="InterPro" id="IPR038765">
    <property type="entry name" value="Papain-like_cys_pep_sf"/>
</dbReference>
<dbReference type="AlphaFoldDB" id="E3J0B8"/>
<feature type="compositionally biased region" description="Polar residues" evidence="1">
    <location>
        <begin position="595"/>
        <end position="631"/>
    </location>
</feature>
<feature type="region of interest" description="Disordered" evidence="1">
    <location>
        <begin position="337"/>
        <end position="360"/>
    </location>
</feature>
<protein>
    <submittedName>
        <fullName evidence="4">Transglutaminase domain-containing protein</fullName>
    </submittedName>
</protein>
<dbReference type="RefSeq" id="WP_013423519.1">
    <property type="nucleotide sequence ID" value="NC_014666.1"/>
</dbReference>
<dbReference type="STRING" id="298654.FraEuI1c_2362"/>
<keyword evidence="2" id="KW-0472">Membrane</keyword>
<feature type="region of interest" description="Disordered" evidence="1">
    <location>
        <begin position="1127"/>
        <end position="1166"/>
    </location>
</feature>
<dbReference type="Gene3D" id="3.10.620.30">
    <property type="match status" value="2"/>
</dbReference>
<evidence type="ECO:0000256" key="1">
    <source>
        <dbReference type="SAM" id="MobiDB-lite"/>
    </source>
</evidence>
<keyword evidence="5" id="KW-1185">Reference proteome</keyword>
<keyword evidence="2" id="KW-0812">Transmembrane</keyword>
<dbReference type="KEGG" id="fri:FraEuI1c_2362"/>
<dbReference type="Pfam" id="PF11992">
    <property type="entry name" value="TgpA_N"/>
    <property type="match status" value="2"/>
</dbReference>
<feature type="transmembrane region" description="Helical" evidence="2">
    <location>
        <begin position="89"/>
        <end position="113"/>
    </location>
</feature>
<dbReference type="InterPro" id="IPR052901">
    <property type="entry name" value="Bact_TGase-like"/>
</dbReference>
<feature type="transmembrane region" description="Helical" evidence="2">
    <location>
        <begin position="235"/>
        <end position="259"/>
    </location>
</feature>
<feature type="transmembrane region" description="Helical" evidence="2">
    <location>
        <begin position="959"/>
        <end position="979"/>
    </location>
</feature>
<evidence type="ECO:0000256" key="2">
    <source>
        <dbReference type="SAM" id="Phobius"/>
    </source>
</evidence>
<proteinExistence type="predicted"/>